<protein>
    <submittedName>
        <fullName evidence="2">Uncharacterized protein</fullName>
    </submittedName>
</protein>
<accession>A0AAN6JQ81</accession>
<dbReference type="AlphaFoldDB" id="A0AAN6JQ81"/>
<gene>
    <name evidence="2" type="ORF">OC842_004516</name>
</gene>
<evidence type="ECO:0000256" key="1">
    <source>
        <dbReference type="SAM" id="MobiDB-lite"/>
    </source>
</evidence>
<evidence type="ECO:0000313" key="2">
    <source>
        <dbReference type="EMBL" id="KAK0528562.1"/>
    </source>
</evidence>
<evidence type="ECO:0000313" key="3">
    <source>
        <dbReference type="Proteomes" id="UP001176521"/>
    </source>
</evidence>
<feature type="region of interest" description="Disordered" evidence="1">
    <location>
        <begin position="400"/>
        <end position="441"/>
    </location>
</feature>
<proteinExistence type="predicted"/>
<sequence length="506" mass="55346">MLSPSASEPLSEFRAAVVPWLPYVRPAPGAVSEYWRHHLGHDFDEVPSMAFQAAWLRRCQTVTLKILTLDVRVTRLDTMGDAATWNTLQAPQWIDSATILSRLAGNATGLEEVHIRLSTQEQHLQLVQDLIRSNPNINSLIIEVDSALDLVPGHRPVINLERWFDSSSDLPILRRFILRAPACVMKLPPVSSFLTHLSIVNEVRIAVYRLELPGQPWQWCMDLLRACPQAKVVELATCRGNTYGLVPPRTPAPVVVPELIDLTLDLPEVDARLLGLIKAPSLSRLRINSRARFDDHGKLSDMHFPALSWVRIGCYSPVAERLEVLGLPRASYSHNLVSVEDPWVPYDGDFVADIRMDQLRAQHRQDSPTSSASSHSSLWLQSPHASTSLVLLSPGAPALASPPPLELQAEHSAQPEPEAPAPPSLSAFVTPDLHLSPESQPQAELPNVFAAVSTTSQIVSWTLPAAASALDAGPSAHGGPPSASSETAPPSSSPPTSPLPKRLRRF</sequence>
<keyword evidence="3" id="KW-1185">Reference proteome</keyword>
<feature type="compositionally biased region" description="Low complexity" evidence="1">
    <location>
        <begin position="470"/>
        <end position="490"/>
    </location>
</feature>
<feature type="region of interest" description="Disordered" evidence="1">
    <location>
        <begin position="470"/>
        <end position="506"/>
    </location>
</feature>
<reference evidence="2" key="1">
    <citation type="journal article" date="2023" name="PhytoFront">
        <title>Draft Genome Resources of Seven Strains of Tilletia horrida, Causal Agent of Kernel Smut of Rice.</title>
        <authorList>
            <person name="Khanal S."/>
            <person name="Antony Babu S."/>
            <person name="Zhou X.G."/>
        </authorList>
    </citation>
    <scope>NUCLEOTIDE SEQUENCE</scope>
    <source>
        <strain evidence="2">TX3</strain>
    </source>
</reference>
<dbReference type="Proteomes" id="UP001176521">
    <property type="component" value="Unassembled WGS sequence"/>
</dbReference>
<dbReference type="EMBL" id="JAPDMQ010000270">
    <property type="protein sequence ID" value="KAK0528562.1"/>
    <property type="molecule type" value="Genomic_DNA"/>
</dbReference>
<name>A0AAN6JQ81_9BASI</name>
<comment type="caution">
    <text evidence="2">The sequence shown here is derived from an EMBL/GenBank/DDBJ whole genome shotgun (WGS) entry which is preliminary data.</text>
</comment>
<organism evidence="2 3">
    <name type="scientific">Tilletia horrida</name>
    <dbReference type="NCBI Taxonomy" id="155126"/>
    <lineage>
        <taxon>Eukaryota</taxon>
        <taxon>Fungi</taxon>
        <taxon>Dikarya</taxon>
        <taxon>Basidiomycota</taxon>
        <taxon>Ustilaginomycotina</taxon>
        <taxon>Exobasidiomycetes</taxon>
        <taxon>Tilletiales</taxon>
        <taxon>Tilletiaceae</taxon>
        <taxon>Tilletia</taxon>
    </lineage>
</organism>